<dbReference type="InterPro" id="IPR045621">
    <property type="entry name" value="BPD_transp_1_N"/>
</dbReference>
<dbReference type="EMBL" id="CP132508">
    <property type="protein sequence ID" value="WPD19334.1"/>
    <property type="molecule type" value="Genomic_DNA"/>
</dbReference>
<dbReference type="RefSeq" id="WP_318750880.1">
    <property type="nucleotide sequence ID" value="NZ_CP132508.1"/>
</dbReference>
<name>A0ABZ0QPC5_9FIRM</name>
<keyword evidence="6 7" id="KW-0472">Membrane</keyword>
<keyword evidence="3" id="KW-1003">Cell membrane</keyword>
<sequence length="309" mass="34500">MTRYIVQRLVLMLVSIWAVVTVTFVMMHAIPGNPFADPRLRPEILALMMDKYGLNDPLWEQYLRYWGNLLQGDLGVSLKNIGRSVNRMIAEGFPESAWVGGQALLFAVVVGLTLGTVAALWRNRWPDYTAMIIAVLGVSVPSFVIAVFAQWLFAVKLRWVPVLWDGTWKTSILPSLALGGTMLATLVRMMRTQMLDVLGQDYINTARAKGLSQGEVIWRHALRNAILPIVTLLGPLVAGILTGTVVIEAIFGIPGLGKYYVESVYQRDYPLILGTTVFYFLFLIVANFLVDLSYGIIDPRIRLTNRARG</sequence>
<protein>
    <submittedName>
        <fullName evidence="9">ABC transporter permease</fullName>
    </submittedName>
</protein>
<evidence type="ECO:0000256" key="6">
    <source>
        <dbReference type="ARBA" id="ARBA00023136"/>
    </source>
</evidence>
<reference evidence="9 10" key="1">
    <citation type="submission" date="2023-08" db="EMBL/GenBank/DDBJ databases">
        <title>Genome sequence of Thermaerobacter compostii strain Ins1, a spore-forming filamentous bacterium isolated from a deep geothermal reservoir.</title>
        <authorList>
            <person name="Bregnard D."/>
            <person name="Gonzalez D."/>
            <person name="Junier P."/>
        </authorList>
    </citation>
    <scope>NUCLEOTIDE SEQUENCE [LARGE SCALE GENOMIC DNA]</scope>
    <source>
        <strain evidence="9 10">Ins1</strain>
    </source>
</reference>
<evidence type="ECO:0000256" key="5">
    <source>
        <dbReference type="ARBA" id="ARBA00022989"/>
    </source>
</evidence>
<evidence type="ECO:0000256" key="1">
    <source>
        <dbReference type="ARBA" id="ARBA00004651"/>
    </source>
</evidence>
<dbReference type="PROSITE" id="PS50928">
    <property type="entry name" value="ABC_TM1"/>
    <property type="match status" value="1"/>
</dbReference>
<dbReference type="SUPFAM" id="SSF161098">
    <property type="entry name" value="MetI-like"/>
    <property type="match status" value="1"/>
</dbReference>
<dbReference type="Pfam" id="PF19300">
    <property type="entry name" value="BPD_transp_1_N"/>
    <property type="match status" value="1"/>
</dbReference>
<feature type="transmembrane region" description="Helical" evidence="7">
    <location>
        <begin position="271"/>
        <end position="297"/>
    </location>
</feature>
<gene>
    <name evidence="9" type="ORF">Q5761_01285</name>
</gene>
<comment type="subcellular location">
    <subcellularLocation>
        <location evidence="1 7">Cell membrane</location>
        <topology evidence="1 7">Multi-pass membrane protein</topology>
    </subcellularLocation>
</comment>
<dbReference type="PANTHER" id="PTHR30465">
    <property type="entry name" value="INNER MEMBRANE ABC TRANSPORTER"/>
    <property type="match status" value="1"/>
</dbReference>
<dbReference type="CDD" id="cd06261">
    <property type="entry name" value="TM_PBP2"/>
    <property type="match status" value="1"/>
</dbReference>
<dbReference type="PANTHER" id="PTHR30465:SF74">
    <property type="entry name" value="OLIGOPEPTIDE TRANSPORT SYSTEM PERMEASE PROTEIN OPPB"/>
    <property type="match status" value="1"/>
</dbReference>
<feature type="transmembrane region" description="Helical" evidence="7">
    <location>
        <begin position="9"/>
        <end position="30"/>
    </location>
</feature>
<proteinExistence type="inferred from homology"/>
<organism evidence="9 10">
    <name type="scientific">Thermaerobacter composti</name>
    <dbReference type="NCBI Taxonomy" id="554949"/>
    <lineage>
        <taxon>Bacteria</taxon>
        <taxon>Bacillati</taxon>
        <taxon>Bacillota</taxon>
        <taxon>Clostridia</taxon>
        <taxon>Eubacteriales</taxon>
        <taxon>Clostridiales Family XVII. Incertae Sedis</taxon>
        <taxon>Thermaerobacter</taxon>
    </lineage>
</organism>
<dbReference type="InterPro" id="IPR035906">
    <property type="entry name" value="MetI-like_sf"/>
</dbReference>
<accession>A0ABZ0QPC5</accession>
<feature type="transmembrane region" description="Helical" evidence="7">
    <location>
        <begin position="128"/>
        <end position="152"/>
    </location>
</feature>
<keyword evidence="4 7" id="KW-0812">Transmembrane</keyword>
<keyword evidence="5 7" id="KW-1133">Transmembrane helix</keyword>
<feature type="transmembrane region" description="Helical" evidence="7">
    <location>
        <begin position="172"/>
        <end position="190"/>
    </location>
</feature>
<feature type="transmembrane region" description="Helical" evidence="7">
    <location>
        <begin position="225"/>
        <end position="251"/>
    </location>
</feature>
<evidence type="ECO:0000256" key="4">
    <source>
        <dbReference type="ARBA" id="ARBA00022692"/>
    </source>
</evidence>
<dbReference type="Gene3D" id="1.10.3720.10">
    <property type="entry name" value="MetI-like"/>
    <property type="match status" value="1"/>
</dbReference>
<evidence type="ECO:0000313" key="9">
    <source>
        <dbReference type="EMBL" id="WPD19334.1"/>
    </source>
</evidence>
<feature type="transmembrane region" description="Helical" evidence="7">
    <location>
        <begin position="103"/>
        <end position="121"/>
    </location>
</feature>
<dbReference type="Pfam" id="PF00528">
    <property type="entry name" value="BPD_transp_1"/>
    <property type="match status" value="1"/>
</dbReference>
<evidence type="ECO:0000256" key="2">
    <source>
        <dbReference type="ARBA" id="ARBA00022448"/>
    </source>
</evidence>
<evidence type="ECO:0000313" key="10">
    <source>
        <dbReference type="Proteomes" id="UP001304683"/>
    </source>
</evidence>
<dbReference type="InterPro" id="IPR000515">
    <property type="entry name" value="MetI-like"/>
</dbReference>
<comment type="similarity">
    <text evidence="7">Belongs to the binding-protein-dependent transport system permease family.</text>
</comment>
<dbReference type="Proteomes" id="UP001304683">
    <property type="component" value="Chromosome"/>
</dbReference>
<keyword evidence="2 7" id="KW-0813">Transport</keyword>
<keyword evidence="10" id="KW-1185">Reference proteome</keyword>
<feature type="domain" description="ABC transmembrane type-1" evidence="8">
    <location>
        <begin position="93"/>
        <end position="290"/>
    </location>
</feature>
<evidence type="ECO:0000259" key="8">
    <source>
        <dbReference type="PROSITE" id="PS50928"/>
    </source>
</evidence>
<evidence type="ECO:0000256" key="7">
    <source>
        <dbReference type="RuleBase" id="RU363032"/>
    </source>
</evidence>
<evidence type="ECO:0000256" key="3">
    <source>
        <dbReference type="ARBA" id="ARBA00022475"/>
    </source>
</evidence>